<dbReference type="STRING" id="40296.A0A0A2L7L8"/>
<dbReference type="CDD" id="cd18186">
    <property type="entry name" value="BTB_POZ_ZBTB_KLHL-like"/>
    <property type="match status" value="1"/>
</dbReference>
<dbReference type="SMART" id="SM00225">
    <property type="entry name" value="BTB"/>
    <property type="match status" value="1"/>
</dbReference>
<dbReference type="SUPFAM" id="SSF54695">
    <property type="entry name" value="POZ domain"/>
    <property type="match status" value="1"/>
</dbReference>
<dbReference type="EMBL" id="JQGA01000513">
    <property type="protein sequence ID" value="KGO75168.1"/>
    <property type="molecule type" value="Genomic_DNA"/>
</dbReference>
<dbReference type="HOGENOM" id="CLU_057752_0_0_1"/>
<dbReference type="InterPro" id="IPR000210">
    <property type="entry name" value="BTB/POZ_dom"/>
</dbReference>
<feature type="region of interest" description="Disordered" evidence="1">
    <location>
        <begin position="1"/>
        <end position="31"/>
    </location>
</feature>
<reference evidence="3 4" key="1">
    <citation type="journal article" date="2015" name="Mol. Plant Microbe Interact.">
        <title>Genome, transcriptome, and functional analyses of Penicillium expansum provide new insights into secondary metabolism and pathogenicity.</title>
        <authorList>
            <person name="Ballester A.R."/>
            <person name="Marcet-Houben M."/>
            <person name="Levin E."/>
            <person name="Sela N."/>
            <person name="Selma-Lazaro C."/>
            <person name="Carmona L."/>
            <person name="Wisniewski M."/>
            <person name="Droby S."/>
            <person name="Gonzalez-Candelas L."/>
            <person name="Gabaldon T."/>
        </authorList>
    </citation>
    <scope>NUCLEOTIDE SEQUENCE [LARGE SCALE GENOMIC DNA]</scope>
    <source>
        <strain evidence="3 4">PHI-1</strain>
    </source>
</reference>
<evidence type="ECO:0000259" key="2">
    <source>
        <dbReference type="PROSITE" id="PS50097"/>
    </source>
</evidence>
<dbReference type="OMA" id="AFFHAQM"/>
<dbReference type="AlphaFoldDB" id="A0A0A2L7L8"/>
<name>A0A0A2L7L8_PENIT</name>
<dbReference type="Proteomes" id="UP000030104">
    <property type="component" value="Unassembled WGS sequence"/>
</dbReference>
<evidence type="ECO:0000313" key="3">
    <source>
        <dbReference type="EMBL" id="KGO75168.1"/>
    </source>
</evidence>
<dbReference type="Pfam" id="PF00651">
    <property type="entry name" value="BTB"/>
    <property type="match status" value="1"/>
</dbReference>
<dbReference type="PhylomeDB" id="A0A0A2L7L8"/>
<proteinExistence type="predicted"/>
<evidence type="ECO:0000256" key="1">
    <source>
        <dbReference type="SAM" id="MobiDB-lite"/>
    </source>
</evidence>
<sequence length="316" mass="35372">MMKKKGKISAFSAKDLEPDPPTSDKQSKEDQETILTLIASDLTIMCKGEAFSAHRLVVCPRSKYFHRASYGGFKETEGQIYLDERSPILIEKVLEFLYTGDYTLKRLATTPVHPGTEGAERQEINTRVENGPVLDSSSEESESTEGPVDGSAVENKPAPIDENPAEELFEQGVELEPIVDKLADCHPCYFHVRMYGEADYFMISDLKTKAKAQFLASFMDNPKRATFADTIEELYSTHADYQQLRQLAIEVIVDNLPNLRKGLFPVIDSRLMKAVPDFTLDLCQATLDKYVGVPPTTLFSVGPEFKVHPARKVARV</sequence>
<dbReference type="InterPro" id="IPR011333">
    <property type="entry name" value="SKP1/BTB/POZ_sf"/>
</dbReference>
<keyword evidence="4" id="KW-1185">Reference proteome</keyword>
<accession>A0A0A2L7L8</accession>
<protein>
    <recommendedName>
        <fullName evidence="2">BTB domain-containing protein</fullName>
    </recommendedName>
</protein>
<feature type="region of interest" description="Disordered" evidence="1">
    <location>
        <begin position="110"/>
        <end position="160"/>
    </location>
</feature>
<gene>
    <name evidence="3" type="ORF">PITC_057890</name>
</gene>
<dbReference type="PROSITE" id="PS50097">
    <property type="entry name" value="BTB"/>
    <property type="match status" value="1"/>
</dbReference>
<comment type="caution">
    <text evidence="3">The sequence shown here is derived from an EMBL/GenBank/DDBJ whole genome shotgun (WGS) entry which is preliminary data.</text>
</comment>
<evidence type="ECO:0000313" key="4">
    <source>
        <dbReference type="Proteomes" id="UP000030104"/>
    </source>
</evidence>
<dbReference type="OrthoDB" id="6359816at2759"/>
<dbReference type="PANTHER" id="PTHR47843:SF5">
    <property type="entry name" value="BTB_POZ DOMAIN PROTEIN"/>
    <property type="match status" value="1"/>
</dbReference>
<dbReference type="Gene3D" id="3.30.710.10">
    <property type="entry name" value="Potassium Channel Kv1.1, Chain A"/>
    <property type="match status" value="1"/>
</dbReference>
<feature type="domain" description="BTB" evidence="2">
    <location>
        <begin position="40"/>
        <end position="106"/>
    </location>
</feature>
<dbReference type="PANTHER" id="PTHR47843">
    <property type="entry name" value="BTB DOMAIN-CONTAINING PROTEIN-RELATED"/>
    <property type="match status" value="1"/>
</dbReference>
<organism evidence="3 4">
    <name type="scientific">Penicillium italicum</name>
    <name type="common">Blue mold</name>
    <dbReference type="NCBI Taxonomy" id="40296"/>
    <lineage>
        <taxon>Eukaryota</taxon>
        <taxon>Fungi</taxon>
        <taxon>Dikarya</taxon>
        <taxon>Ascomycota</taxon>
        <taxon>Pezizomycotina</taxon>
        <taxon>Eurotiomycetes</taxon>
        <taxon>Eurotiomycetidae</taxon>
        <taxon>Eurotiales</taxon>
        <taxon>Aspergillaceae</taxon>
        <taxon>Penicillium</taxon>
    </lineage>
</organism>